<gene>
    <name evidence="1" type="ORF">NITMOv2_4654</name>
</gene>
<dbReference type="EMBL" id="CP011801">
    <property type="protein sequence ID" value="ALA61025.1"/>
    <property type="molecule type" value="Genomic_DNA"/>
</dbReference>
<dbReference type="OrthoDB" id="9255933at2"/>
<evidence type="ECO:0000313" key="1">
    <source>
        <dbReference type="EMBL" id="ALA61025.1"/>
    </source>
</evidence>
<dbReference type="STRING" id="42253.NITMOv2_4654"/>
<dbReference type="AlphaFoldDB" id="A0A0K2GJA5"/>
<dbReference type="Proteomes" id="UP000069205">
    <property type="component" value="Chromosome"/>
</dbReference>
<evidence type="ECO:0000313" key="2">
    <source>
        <dbReference type="Proteomes" id="UP000069205"/>
    </source>
</evidence>
<sequence length="337" mass="38587">MTMPFEREKRAPKVAVLLYGMLRTFRETAASFHRHVVEPNNADVFYFGPAQSDIAPPSLSGRVDIFGNLKDNPKGRVDPVHGVDHEAFAAVYGPAMRRARFHHVDPEEFARHAAVVDRREWIFGLNPARLFSMVYNMEGVVHLLEDYEREQGVSYDTVIVTRPDIAFFSPIRPRVRPGTVHLPSGEGFDEWGRKHMGNARLLYYKNVDTGDYVEGGDKLTFNDQILAFARPDLSCLSGLTKAFGEYLARKVPASPETVFYLHFCLRRGLKPKPHPEWCYQIQRAGMPLVENVADTSMIRLVDRYHTKARERFKQDPVGCLLRDAKHLIKRVAHRLTR</sequence>
<name>A0A0K2GJA5_NITMO</name>
<reference evidence="1 2" key="1">
    <citation type="journal article" date="2015" name="Proc. Natl. Acad. Sci. U.S.A.">
        <title>Expanded metabolic versatility of ubiquitous nitrite-oxidizing bacteria from the genus Nitrospira.</title>
        <authorList>
            <person name="Koch H."/>
            <person name="Lucker S."/>
            <person name="Albertsen M."/>
            <person name="Kitzinger K."/>
            <person name="Herbold C."/>
            <person name="Spieck E."/>
            <person name="Nielsen P.H."/>
            <person name="Wagner M."/>
            <person name="Daims H."/>
        </authorList>
    </citation>
    <scope>NUCLEOTIDE SEQUENCE [LARGE SCALE GENOMIC DNA]</scope>
    <source>
        <strain evidence="1 2">NSP M-1</strain>
    </source>
</reference>
<protein>
    <submittedName>
        <fullName evidence="1">Uncharacterized protein</fullName>
    </submittedName>
</protein>
<organism evidence="1 2">
    <name type="scientific">Nitrospira moscoviensis</name>
    <dbReference type="NCBI Taxonomy" id="42253"/>
    <lineage>
        <taxon>Bacteria</taxon>
        <taxon>Pseudomonadati</taxon>
        <taxon>Nitrospirota</taxon>
        <taxon>Nitrospiria</taxon>
        <taxon>Nitrospirales</taxon>
        <taxon>Nitrospiraceae</taxon>
        <taxon>Nitrospira</taxon>
    </lineage>
</organism>
<keyword evidence="2" id="KW-1185">Reference proteome</keyword>
<dbReference type="RefSeq" id="WP_053381789.1">
    <property type="nucleotide sequence ID" value="NZ_CP011801.1"/>
</dbReference>
<dbReference type="KEGG" id="nmv:NITMOv2_4654"/>
<proteinExistence type="predicted"/>
<dbReference type="PATRIC" id="fig|42253.5.peg.4589"/>
<accession>A0A0K2GJA5</accession>